<dbReference type="InterPro" id="IPR029063">
    <property type="entry name" value="SAM-dependent_MTases_sf"/>
</dbReference>
<dbReference type="Pfam" id="PF04072">
    <property type="entry name" value="LCM"/>
    <property type="match status" value="1"/>
</dbReference>
<dbReference type="InterPro" id="IPR016874">
    <property type="entry name" value="TcmP-like"/>
</dbReference>
<dbReference type="PANTHER" id="PTHR43619">
    <property type="entry name" value="S-ADENOSYL-L-METHIONINE-DEPENDENT METHYLTRANSFERASE YKTD-RELATED"/>
    <property type="match status" value="1"/>
</dbReference>
<dbReference type="Proteomes" id="UP000006057">
    <property type="component" value="Chromosome"/>
</dbReference>
<gene>
    <name evidence="3" type="ordered locus">Mycch_3979</name>
</gene>
<organism evidence="3 4">
    <name type="scientific">Mycolicibacterium chubuense (strain NBB4)</name>
    <name type="common">Mycobacterium chubuense</name>
    <dbReference type="NCBI Taxonomy" id="710421"/>
    <lineage>
        <taxon>Bacteria</taxon>
        <taxon>Bacillati</taxon>
        <taxon>Actinomycetota</taxon>
        <taxon>Actinomycetes</taxon>
        <taxon>Mycobacteriales</taxon>
        <taxon>Mycobacteriaceae</taxon>
        <taxon>Mycolicibacterium</taxon>
    </lineage>
</organism>
<dbReference type="InterPro" id="IPR007213">
    <property type="entry name" value="Ppm1/Ppm2/Tcmp"/>
</dbReference>
<dbReference type="STRING" id="710421.Mycch_3979"/>
<dbReference type="PATRIC" id="fig|710421.3.peg.3975"/>
<dbReference type="eggNOG" id="COG3315">
    <property type="taxonomic scope" value="Bacteria"/>
</dbReference>
<dbReference type="PIRSF" id="PIRSF028177">
    <property type="entry name" value="Polyketide_synth_Omtfrase_TcmP"/>
    <property type="match status" value="1"/>
</dbReference>
<dbReference type="PANTHER" id="PTHR43619:SF2">
    <property type="entry name" value="S-ADENOSYL-L-METHIONINE-DEPENDENT METHYLTRANSFERASES SUPERFAMILY PROTEIN"/>
    <property type="match status" value="1"/>
</dbReference>
<evidence type="ECO:0000313" key="3">
    <source>
        <dbReference type="EMBL" id="AFM18703.1"/>
    </source>
</evidence>
<sequence>MTPTDKHAADVTGVSETALMTLLVRATEARRPDAVLDDPMAIHLVDSIHFDFAKFGFTRRQDMALRAKLFDKHTRRYLVDHPKATVVALAEGLQTSFYRLDASGVGDPIDASGLGIGHDFRWLTVDLPPMIELRRKLLPASERVQMCAQSALDFSWMDRVDPSHGVFITAEGLLMYLQPEEAMALIAACAARFPGGQMMFDLPPSGFAALARRGMRTSLRYRVPPMPFSLSVAELADLVNTVPGVRAVHDLPAEAARGRVLGAVLWAWQRIPLLDPLRPLTTLLEFG</sequence>
<dbReference type="AlphaFoldDB" id="I4BN46"/>
<proteinExistence type="predicted"/>
<dbReference type="RefSeq" id="WP_014817176.1">
    <property type="nucleotide sequence ID" value="NC_018027.1"/>
</dbReference>
<reference evidence="3 4" key="1">
    <citation type="submission" date="2012-06" db="EMBL/GenBank/DDBJ databases">
        <title>Complete sequence of chromosome of Mycobacterium chubuense NBB4.</title>
        <authorList>
            <consortium name="US DOE Joint Genome Institute"/>
            <person name="Lucas S."/>
            <person name="Han J."/>
            <person name="Lapidus A."/>
            <person name="Cheng J.-F."/>
            <person name="Goodwin L."/>
            <person name="Pitluck S."/>
            <person name="Peters L."/>
            <person name="Mikhailova N."/>
            <person name="Teshima H."/>
            <person name="Detter J.C."/>
            <person name="Han C."/>
            <person name="Tapia R."/>
            <person name="Land M."/>
            <person name="Hauser L."/>
            <person name="Kyrpides N."/>
            <person name="Ivanova N."/>
            <person name="Pagani I."/>
            <person name="Mattes T."/>
            <person name="Holmes A."/>
            <person name="Rutledge P."/>
            <person name="Paulsen I."/>
            <person name="Coleman N."/>
            <person name="Woyke T."/>
        </authorList>
    </citation>
    <scope>NUCLEOTIDE SEQUENCE [LARGE SCALE GENOMIC DNA]</scope>
    <source>
        <strain evidence="3 4">NBB4</strain>
    </source>
</reference>
<dbReference type="HOGENOM" id="CLU_069348_1_0_11"/>
<evidence type="ECO:0000256" key="2">
    <source>
        <dbReference type="ARBA" id="ARBA00022679"/>
    </source>
</evidence>
<keyword evidence="1 3" id="KW-0489">Methyltransferase</keyword>
<dbReference type="GO" id="GO:0008168">
    <property type="term" value="F:methyltransferase activity"/>
    <property type="evidence" value="ECO:0007669"/>
    <property type="project" value="UniProtKB-KW"/>
</dbReference>
<keyword evidence="4" id="KW-1185">Reference proteome</keyword>
<dbReference type="KEGG" id="mcb:Mycch_3979"/>
<evidence type="ECO:0000313" key="4">
    <source>
        <dbReference type="Proteomes" id="UP000006057"/>
    </source>
</evidence>
<dbReference type="SUPFAM" id="SSF53335">
    <property type="entry name" value="S-adenosyl-L-methionine-dependent methyltransferases"/>
    <property type="match status" value="1"/>
</dbReference>
<keyword evidence="2 3" id="KW-0808">Transferase</keyword>
<dbReference type="EMBL" id="CP003053">
    <property type="protein sequence ID" value="AFM18703.1"/>
    <property type="molecule type" value="Genomic_DNA"/>
</dbReference>
<name>I4BN46_MYCCN</name>
<accession>I4BN46</accession>
<dbReference type="Gene3D" id="3.40.50.150">
    <property type="entry name" value="Vaccinia Virus protein VP39"/>
    <property type="match status" value="1"/>
</dbReference>
<protein>
    <submittedName>
        <fullName evidence="3">O-methyltransferase involved in polyketide biosynthesis</fullName>
    </submittedName>
</protein>
<dbReference type="GO" id="GO:0032259">
    <property type="term" value="P:methylation"/>
    <property type="evidence" value="ECO:0007669"/>
    <property type="project" value="UniProtKB-KW"/>
</dbReference>
<evidence type="ECO:0000256" key="1">
    <source>
        <dbReference type="ARBA" id="ARBA00022603"/>
    </source>
</evidence>
<dbReference type="OrthoDB" id="9800233at2"/>